<proteinExistence type="predicted"/>
<reference evidence="2" key="1">
    <citation type="journal article" date="2020" name="Sci. Adv.">
        <title>Virus-host coexistence in phytoplankton through the genomic lens.</title>
        <authorList>
            <person name="Yau S."/>
            <person name="Krasovec M."/>
            <person name="Benites L.F."/>
            <person name="Rombauts S."/>
            <person name="Groussin M."/>
            <person name="Vancaester E."/>
            <person name="Aury J.M."/>
            <person name="Derelle E."/>
            <person name="Desdevises Y."/>
            <person name="Escande M.L."/>
            <person name="Grimsley N."/>
            <person name="Guy J."/>
            <person name="Moreau H."/>
            <person name="Sanchez-Brosseau S."/>
            <person name="van de Peer Y."/>
            <person name="Vandepoele K."/>
            <person name="Gourbiere S."/>
            <person name="Piganeau G."/>
        </authorList>
    </citation>
    <scope>NUCLEOTIDE SEQUENCE</scope>
    <source>
        <strain evidence="2">OmV2</strain>
    </source>
</reference>
<evidence type="ECO:0000313" key="2">
    <source>
        <dbReference type="EMBL" id="QIZ31222.1"/>
    </source>
</evidence>
<dbReference type="EMBL" id="MN688676">
    <property type="protein sequence ID" value="QIZ31222.1"/>
    <property type="molecule type" value="Genomic_DNA"/>
</dbReference>
<dbReference type="SUPFAM" id="SSF55869">
    <property type="entry name" value="DNA topoisomerase I domain"/>
    <property type="match status" value="1"/>
</dbReference>
<dbReference type="InterPro" id="IPR014711">
    <property type="entry name" value="TopoI_cat_a-hlx-sub_euk"/>
</dbReference>
<dbReference type="Gene3D" id="3.30.66.10">
    <property type="entry name" value="DNA topoisomerase I domain"/>
    <property type="match status" value="1"/>
</dbReference>
<gene>
    <name evidence="2" type="ORF">orf00243</name>
</gene>
<dbReference type="InterPro" id="IPR035447">
    <property type="entry name" value="DNA_topo_I_N_sf"/>
</dbReference>
<protein>
    <submittedName>
        <fullName evidence="2">Eukaryotic DNA topoisomerase I</fullName>
    </submittedName>
</protein>
<sequence length="248" mass="28462">MITRKRGVFYRQGRPVPEAEQQQYRKIGIPPAYTDVVVYPNDPKLVATAIDGTGKKHYYYNDTFLEKQRKLRKGRATHIDFSKIKSVTTRILSDPKHPLWDDALTLRMIAIAYLRSGSRDNDDAIGAMSLRRKHVKLSRDGQTLTFDFPAKSGQRRFYEVRDKTLHDAISRQQKPLLSGNSTHTRVRDLLRRITGNGDIQIKDIRTAGSMQLFQKHLKKYNGDEKKATDATAETIGHTPSVSKKYYLL</sequence>
<dbReference type="GO" id="GO:0003917">
    <property type="term" value="F:DNA topoisomerase type I (single strand cut, ATP-independent) activity"/>
    <property type="evidence" value="ECO:0007669"/>
    <property type="project" value="InterPro"/>
</dbReference>
<dbReference type="GO" id="GO:0003677">
    <property type="term" value="F:DNA binding"/>
    <property type="evidence" value="ECO:0007669"/>
    <property type="project" value="InterPro"/>
</dbReference>
<accession>A0A6H1QWI5</accession>
<dbReference type="Pfam" id="PF01028">
    <property type="entry name" value="Topoisom_I"/>
    <property type="match status" value="1"/>
</dbReference>
<evidence type="ECO:0000259" key="1">
    <source>
        <dbReference type="Pfam" id="PF01028"/>
    </source>
</evidence>
<dbReference type="InterPro" id="IPR011010">
    <property type="entry name" value="DNA_brk_join_enz"/>
</dbReference>
<feature type="domain" description="DNA topoisomerase I catalytic core eukaryotic-type" evidence="1">
    <location>
        <begin position="74"/>
        <end position="238"/>
    </location>
</feature>
<dbReference type="GO" id="GO:0006265">
    <property type="term" value="P:DNA topological change"/>
    <property type="evidence" value="ECO:0007669"/>
    <property type="project" value="InterPro"/>
</dbReference>
<organism evidence="2">
    <name type="scientific">Ostreococcus mediterraneus virus 2</name>
    <dbReference type="NCBI Taxonomy" id="2726183"/>
    <lineage>
        <taxon>Viruses</taxon>
        <taxon>Varidnaviria</taxon>
        <taxon>Bamfordvirae</taxon>
        <taxon>Nucleocytoviricota</taxon>
        <taxon>Megaviricetes</taxon>
        <taxon>Algavirales</taxon>
        <taxon>Phycodnaviridae</taxon>
        <taxon>Prasinovirus</taxon>
    </lineage>
</organism>
<dbReference type="SUPFAM" id="SSF56349">
    <property type="entry name" value="DNA breaking-rejoining enzymes"/>
    <property type="match status" value="1"/>
</dbReference>
<name>A0A6H1QWI5_9PHYC</name>
<keyword evidence="2" id="KW-0413">Isomerase</keyword>
<dbReference type="InterPro" id="IPR013500">
    <property type="entry name" value="TopoI_cat_euk"/>
</dbReference>
<dbReference type="Gene3D" id="3.90.15.10">
    <property type="entry name" value="Topoisomerase I, Chain A, domain 3"/>
    <property type="match status" value="1"/>
</dbReference>